<dbReference type="Pfam" id="PF02979">
    <property type="entry name" value="NHase_alpha"/>
    <property type="match status" value="1"/>
</dbReference>
<feature type="compositionally biased region" description="Basic and acidic residues" evidence="2">
    <location>
        <begin position="114"/>
        <end position="131"/>
    </location>
</feature>
<evidence type="ECO:0008006" key="7">
    <source>
        <dbReference type="Google" id="ProtNLM"/>
    </source>
</evidence>
<dbReference type="Gene3D" id="1.10.472.20">
    <property type="entry name" value="Nitrile hydratase, beta subunit"/>
    <property type="match status" value="1"/>
</dbReference>
<dbReference type="Proteomes" id="UP000831327">
    <property type="component" value="Chromosome"/>
</dbReference>
<evidence type="ECO:0000259" key="3">
    <source>
        <dbReference type="Pfam" id="PF02979"/>
    </source>
</evidence>
<dbReference type="RefSeq" id="WP_244459622.1">
    <property type="nucleotide sequence ID" value="NZ_AP025637.1"/>
</dbReference>
<dbReference type="InterPro" id="IPR049054">
    <property type="entry name" value="CN_hydtase_beta-like_N"/>
</dbReference>
<dbReference type="SUPFAM" id="SSF56209">
    <property type="entry name" value="Nitrile hydratase alpha chain"/>
    <property type="match status" value="1"/>
</dbReference>
<dbReference type="InterPro" id="IPR008990">
    <property type="entry name" value="Elect_transpt_acc-like_dom_sf"/>
</dbReference>
<dbReference type="InterPro" id="IPR004232">
    <property type="entry name" value="CN_Hdrtase_a/SCN_Hdrlase_g"/>
</dbReference>
<dbReference type="Gene3D" id="3.90.330.10">
    <property type="entry name" value="Nitrile hydratase alpha /Thiocyanate hydrolase gamma"/>
    <property type="match status" value="1"/>
</dbReference>
<evidence type="ECO:0000259" key="4">
    <source>
        <dbReference type="Pfam" id="PF21006"/>
    </source>
</evidence>
<organism evidence="5 6">
    <name type="scientific">Roseomonas fluvialis</name>
    <dbReference type="NCBI Taxonomy" id="1750527"/>
    <lineage>
        <taxon>Bacteria</taxon>
        <taxon>Pseudomonadati</taxon>
        <taxon>Pseudomonadota</taxon>
        <taxon>Alphaproteobacteria</taxon>
        <taxon>Acetobacterales</taxon>
        <taxon>Roseomonadaceae</taxon>
        <taxon>Roseomonas</taxon>
    </lineage>
</organism>
<sequence>MTHPDHAPHDAGGRFDAPIAQEDDHQAAHWEKEADALRMLLADRKRHFFTTDESRRVQEQLDGETYWSLPYYQRWIHATSSLIIDKGVVTLSDLEAEEARLRATGAHRIEGEAAGHHHHDHDHDHDDHPYQEDDDSGLDEVPPLRLRGMALRNLLLARGIVTAEEIRAEIERMDARGPHNGARVVAKAWADAAYAARLAADAGSAVEELGLARGETVLTALFNTDRLHNLVVCTLCSCYPRSVLGRPPAWYKSRAYRARAVRDPRGVLAEFGTVLPEGTELRVHDSNAELRYLVVPARPAGTDGWDEARLATLVTRDSMIGVTPARSP</sequence>
<name>A0ABN6P1R5_9PROT</name>
<feature type="region of interest" description="Disordered" evidence="2">
    <location>
        <begin position="114"/>
        <end position="139"/>
    </location>
</feature>
<dbReference type="EMBL" id="AP025637">
    <property type="protein sequence ID" value="BDG72416.1"/>
    <property type="molecule type" value="Genomic_DNA"/>
</dbReference>
<gene>
    <name evidence="5" type="ORF">Rmf_23450</name>
</gene>
<dbReference type="InterPro" id="IPR036648">
    <property type="entry name" value="CN_Hdrase_a/SCN_Hdrase_g_sf"/>
</dbReference>
<evidence type="ECO:0000256" key="2">
    <source>
        <dbReference type="SAM" id="MobiDB-lite"/>
    </source>
</evidence>
<feature type="domain" description="Nitrile hydratase alpha/Thiocyanate hydrolase gamma" evidence="3">
    <location>
        <begin position="147"/>
        <end position="323"/>
    </location>
</feature>
<feature type="domain" description="Nitrile hydratase beta subunit-like N-terminal" evidence="4">
    <location>
        <begin position="7"/>
        <end position="107"/>
    </location>
</feature>
<reference evidence="5 6" key="1">
    <citation type="journal article" date="2016" name="Microbes Environ.">
        <title>Phylogenetically diverse aerobic anoxygenic phototrophic bacteria isolated from epilithic biofilms in Tama river, Japan.</title>
        <authorList>
            <person name="Hirose S."/>
            <person name="Matsuura K."/>
            <person name="Haruta S."/>
        </authorList>
    </citation>
    <scope>NUCLEOTIDE SEQUENCE [LARGE SCALE GENOMIC DNA]</scope>
    <source>
        <strain evidence="5 6">S08</strain>
    </source>
</reference>
<accession>A0ABN6P1R5</accession>
<proteinExistence type="predicted"/>
<dbReference type="SUPFAM" id="SSF50090">
    <property type="entry name" value="Electron transport accessory proteins"/>
    <property type="match status" value="1"/>
</dbReference>
<evidence type="ECO:0000313" key="6">
    <source>
        <dbReference type="Proteomes" id="UP000831327"/>
    </source>
</evidence>
<keyword evidence="1" id="KW-0479">Metal-binding</keyword>
<dbReference type="InterPro" id="IPR042262">
    <property type="entry name" value="CN_hydtase_beta_C"/>
</dbReference>
<keyword evidence="6" id="KW-1185">Reference proteome</keyword>
<dbReference type="Pfam" id="PF21006">
    <property type="entry name" value="NHase_beta_N"/>
    <property type="match status" value="1"/>
</dbReference>
<evidence type="ECO:0000313" key="5">
    <source>
        <dbReference type="EMBL" id="BDG72416.1"/>
    </source>
</evidence>
<protein>
    <recommendedName>
        <fullName evidence="7">Nitrile hydratase</fullName>
    </recommendedName>
</protein>
<evidence type="ECO:0000256" key="1">
    <source>
        <dbReference type="ARBA" id="ARBA00022723"/>
    </source>
</evidence>